<dbReference type="GO" id="GO:0019205">
    <property type="term" value="F:nucleobase-containing compound kinase activity"/>
    <property type="evidence" value="ECO:0007669"/>
    <property type="project" value="InterPro"/>
</dbReference>
<evidence type="ECO:0000256" key="4">
    <source>
        <dbReference type="SAM" id="MobiDB-lite"/>
    </source>
</evidence>
<dbReference type="SUPFAM" id="SSF52540">
    <property type="entry name" value="P-loop containing nucleoside triphosphate hydrolases"/>
    <property type="match status" value="1"/>
</dbReference>
<evidence type="ECO:0000313" key="6">
    <source>
        <dbReference type="Proteomes" id="UP000648187"/>
    </source>
</evidence>
<feature type="region of interest" description="Disordered" evidence="4">
    <location>
        <begin position="58"/>
        <end position="78"/>
    </location>
</feature>
<dbReference type="Gene3D" id="3.40.50.300">
    <property type="entry name" value="P-loop containing nucleotide triphosphate hydrolases"/>
    <property type="match status" value="1"/>
</dbReference>
<dbReference type="InterPro" id="IPR027417">
    <property type="entry name" value="P-loop_NTPase"/>
</dbReference>
<dbReference type="CDD" id="cd22967">
    <property type="entry name" value="DD_AK7"/>
    <property type="match status" value="1"/>
</dbReference>
<evidence type="ECO:0000256" key="2">
    <source>
        <dbReference type="ARBA" id="ARBA00022741"/>
    </source>
</evidence>
<organism evidence="5 6">
    <name type="scientific">Spodoptera exigua</name>
    <name type="common">Beet armyworm</name>
    <name type="synonym">Noctua fulgens</name>
    <dbReference type="NCBI Taxonomy" id="7107"/>
    <lineage>
        <taxon>Eukaryota</taxon>
        <taxon>Metazoa</taxon>
        <taxon>Ecdysozoa</taxon>
        <taxon>Arthropoda</taxon>
        <taxon>Hexapoda</taxon>
        <taxon>Insecta</taxon>
        <taxon>Pterygota</taxon>
        <taxon>Neoptera</taxon>
        <taxon>Endopterygota</taxon>
        <taxon>Lepidoptera</taxon>
        <taxon>Glossata</taxon>
        <taxon>Ditrysia</taxon>
        <taxon>Noctuoidea</taxon>
        <taxon>Noctuidae</taxon>
        <taxon>Amphipyrinae</taxon>
        <taxon>Spodoptera</taxon>
    </lineage>
</organism>
<dbReference type="PANTHER" id="PTHR23359">
    <property type="entry name" value="NUCLEOTIDE KINASE"/>
    <property type="match status" value="1"/>
</dbReference>
<sequence>MMKKSIDKLSSDKSSIDLTTMYSHKRYFINNLDSYHGEYFVKEVAKVFEKNNVASTRDTSQSLLGEDVALSEPPPPEQPYEIIGTAVTESTKDREFVTRIVRKEDSIRQMLTCGTVIFDISVDREELKLAMEYLTVLKQLLEKQALTGDDDAGEPSVATGPDIKKRYLILISTVMTWASTKPLDPDTPEMPFVETDFRKRKPHPNYKMHYDVENEVIGIARKYRKMIGALVVAFRSDLWRQGRRSFLLVPKGMGDCPQFTLDFPKKLYLLAVEQNVSKQRDIVKPLGRQVGSGMFKCIPPEDAFLIPELDQRIYDLMTLNLNMEPTFIVETMGLQWTFEGTFADNIPVLMKQFKKERGLKPFKIVIYGPPICGKTSLAISICDAYGLVYISPETVAQDMLEDLTWRVEHWDIGEMVAITVPNPEEEDIGIADDEDQGEDDLVQEQARQNLAILQSGRPLSEEEIIMYLRQKLLSREAMNRGWVLDGFPMTQAQCQIIFEKGDEQDSEAGEETRDEPFDEDVDLYNNVLKKLLPDIVVSLDANDEFICEKAMRLPEGHSRLDEETILKRLSEFRAGDTRENTPLNFFDELDIHPLVVPVKDHTDYGMQGPYTAVALRMGRPCRYGKLLALIEAAEKKEKYEQETLKTKEAKALKEMEDKLRSEREDKMEYWTELYAMMREEEEAALAAAGEPMRNYLVQHIFPTLTPALLEVAKLRPDDPIDFLAEHLFKLNPTGKMLEPGYNLQAESLLGKIKILDNALKDLDIQIDPLVPPECEIHDPEPTHKCKPMSAF</sequence>
<dbReference type="InterPro" id="IPR000850">
    <property type="entry name" value="Adenylat/UMP-CMP_kin"/>
</dbReference>
<dbReference type="EMBL" id="JACKWZ010000120">
    <property type="protein sequence ID" value="KAF9414966.1"/>
    <property type="molecule type" value="Genomic_DNA"/>
</dbReference>
<gene>
    <name evidence="5" type="ORF">HW555_007233</name>
</gene>
<dbReference type="Pfam" id="PF05186">
    <property type="entry name" value="Dpy-30"/>
    <property type="match status" value="1"/>
</dbReference>
<comment type="caution">
    <text evidence="5">The sequence shown here is derived from an EMBL/GenBank/DDBJ whole genome shotgun (WGS) entry which is preliminary data.</text>
</comment>
<dbReference type="Proteomes" id="UP000648187">
    <property type="component" value="Unassembled WGS sequence"/>
</dbReference>
<proteinExistence type="predicted"/>
<dbReference type="InterPro" id="IPR007858">
    <property type="entry name" value="Dpy-30_motif"/>
</dbReference>
<accession>A0A835GHE7</accession>
<name>A0A835GHE7_SPOEX</name>
<evidence type="ECO:0000313" key="5">
    <source>
        <dbReference type="EMBL" id="KAF9414966.1"/>
    </source>
</evidence>
<dbReference type="Gene3D" id="1.20.890.10">
    <property type="entry name" value="cAMP-dependent protein kinase regulatory subunit, dimerization-anchoring domain"/>
    <property type="match status" value="1"/>
</dbReference>
<evidence type="ECO:0008006" key="7">
    <source>
        <dbReference type="Google" id="ProtNLM"/>
    </source>
</evidence>
<evidence type="ECO:0000256" key="1">
    <source>
        <dbReference type="ARBA" id="ARBA00022679"/>
    </source>
</evidence>
<keyword evidence="6" id="KW-1185">Reference proteome</keyword>
<dbReference type="InterPro" id="IPR047499">
    <property type="entry name" value="DD_AK7"/>
</dbReference>
<dbReference type="GO" id="GO:0006139">
    <property type="term" value="P:nucleobase-containing compound metabolic process"/>
    <property type="evidence" value="ECO:0007669"/>
    <property type="project" value="InterPro"/>
</dbReference>
<keyword evidence="3" id="KW-0418">Kinase</keyword>
<dbReference type="AlphaFoldDB" id="A0A835GHE7"/>
<dbReference type="GO" id="GO:0005524">
    <property type="term" value="F:ATP binding"/>
    <property type="evidence" value="ECO:0007669"/>
    <property type="project" value="InterPro"/>
</dbReference>
<evidence type="ECO:0000256" key="3">
    <source>
        <dbReference type="ARBA" id="ARBA00022777"/>
    </source>
</evidence>
<protein>
    <recommendedName>
        <fullName evidence="7">Adenylate kinase 7</fullName>
    </recommendedName>
</protein>
<keyword evidence="2" id="KW-0547">Nucleotide-binding</keyword>
<reference evidence="5" key="1">
    <citation type="submission" date="2020-08" db="EMBL/GenBank/DDBJ databases">
        <title>Spodoptera exigua strain:BAW_Kor-Di-RS1 Genome sequencing and assembly.</title>
        <authorList>
            <person name="Kim J."/>
            <person name="Nam H.Y."/>
            <person name="Kwon M."/>
            <person name="Choi J.H."/>
            <person name="Cho S.R."/>
            <person name="Kim G.-H."/>
        </authorList>
    </citation>
    <scope>NUCLEOTIDE SEQUENCE</scope>
    <source>
        <strain evidence="5">BAW_Kor-Di-RS1</strain>
        <tissue evidence="5">Whole-body</tissue>
    </source>
</reference>
<keyword evidence="1" id="KW-0808">Transferase</keyword>